<sequence>MNGLNWPSGFRPVSPCSPRGPVRSCRVTLNPEREREGEGQTAGRLFKSSSYLFFAYCVS</sequence>
<evidence type="ECO:0000313" key="1">
    <source>
        <dbReference type="EMBL" id="JAH88655.1"/>
    </source>
</evidence>
<name>A0A0E9WGD8_ANGAN</name>
<organism evidence="1">
    <name type="scientific">Anguilla anguilla</name>
    <name type="common">European freshwater eel</name>
    <name type="synonym">Muraena anguilla</name>
    <dbReference type="NCBI Taxonomy" id="7936"/>
    <lineage>
        <taxon>Eukaryota</taxon>
        <taxon>Metazoa</taxon>
        <taxon>Chordata</taxon>
        <taxon>Craniata</taxon>
        <taxon>Vertebrata</taxon>
        <taxon>Euteleostomi</taxon>
        <taxon>Actinopterygii</taxon>
        <taxon>Neopterygii</taxon>
        <taxon>Teleostei</taxon>
        <taxon>Anguilliformes</taxon>
        <taxon>Anguillidae</taxon>
        <taxon>Anguilla</taxon>
    </lineage>
</organism>
<dbReference type="AlphaFoldDB" id="A0A0E9WGD8"/>
<accession>A0A0E9WGD8</accession>
<protein>
    <submittedName>
        <fullName evidence="1">Uncharacterized protein</fullName>
    </submittedName>
</protein>
<dbReference type="EMBL" id="GBXM01019922">
    <property type="protein sequence ID" value="JAH88655.1"/>
    <property type="molecule type" value="Transcribed_RNA"/>
</dbReference>
<reference evidence="1" key="1">
    <citation type="submission" date="2014-11" db="EMBL/GenBank/DDBJ databases">
        <authorList>
            <person name="Amaro Gonzalez C."/>
        </authorList>
    </citation>
    <scope>NUCLEOTIDE SEQUENCE</scope>
</reference>
<proteinExistence type="predicted"/>
<reference evidence="1" key="2">
    <citation type="journal article" date="2015" name="Fish Shellfish Immunol.">
        <title>Early steps in the European eel (Anguilla anguilla)-Vibrio vulnificus interaction in the gills: Role of the RtxA13 toxin.</title>
        <authorList>
            <person name="Callol A."/>
            <person name="Pajuelo D."/>
            <person name="Ebbesson L."/>
            <person name="Teles M."/>
            <person name="MacKenzie S."/>
            <person name="Amaro C."/>
        </authorList>
    </citation>
    <scope>NUCLEOTIDE SEQUENCE</scope>
</reference>